<organism evidence="5 6">
    <name type="scientific">Esox lucius</name>
    <name type="common">Northern pike</name>
    <dbReference type="NCBI Taxonomy" id="8010"/>
    <lineage>
        <taxon>Eukaryota</taxon>
        <taxon>Metazoa</taxon>
        <taxon>Chordata</taxon>
        <taxon>Craniata</taxon>
        <taxon>Vertebrata</taxon>
        <taxon>Euteleostomi</taxon>
        <taxon>Actinopterygii</taxon>
        <taxon>Neopterygii</taxon>
        <taxon>Teleostei</taxon>
        <taxon>Protacanthopterygii</taxon>
        <taxon>Esociformes</taxon>
        <taxon>Esocidae</taxon>
        <taxon>Esox</taxon>
    </lineage>
</organism>
<evidence type="ECO:0000259" key="3">
    <source>
        <dbReference type="Pfam" id="PF08961"/>
    </source>
</evidence>
<evidence type="ECO:0008006" key="7">
    <source>
        <dbReference type="Google" id="ProtNLM"/>
    </source>
</evidence>
<dbReference type="KEGG" id="els:105026308"/>
<dbReference type="InParanoid" id="A0A3P8YM01"/>
<dbReference type="PANTHER" id="PTHR14964:SF2">
    <property type="entry name" value="NUCLEAR RECEPTOR-BINDING FACTOR 2"/>
    <property type="match status" value="1"/>
</dbReference>
<dbReference type="AlphaFoldDB" id="A0A3P8YM01"/>
<feature type="domain" description="Nuclear receptor-binding factor 2 MIT" evidence="4">
    <location>
        <begin position="13"/>
        <end position="91"/>
    </location>
</feature>
<feature type="region of interest" description="Disordered" evidence="2">
    <location>
        <begin position="224"/>
        <end position="244"/>
    </location>
</feature>
<dbReference type="OrthoDB" id="3694230at2759"/>
<protein>
    <recommendedName>
        <fullName evidence="7">Nuclear receptor binding factor 2b</fullName>
    </recommendedName>
</protein>
<proteinExistence type="predicted"/>
<feature type="coiled-coil region" evidence="1">
    <location>
        <begin position="166"/>
        <end position="207"/>
    </location>
</feature>
<keyword evidence="1" id="KW-0175">Coiled coil</keyword>
<dbReference type="Pfam" id="PF08961">
    <property type="entry name" value="NRBF2"/>
    <property type="match status" value="1"/>
</dbReference>
<dbReference type="InterPro" id="IPR033393">
    <property type="entry name" value="NRBF2_MIT"/>
</dbReference>
<dbReference type="Bgee" id="ENSELUG00000017253">
    <property type="expression patterns" value="Expressed in bone element and 15 other cell types or tissues"/>
</dbReference>
<feature type="compositionally biased region" description="Basic and acidic residues" evidence="2">
    <location>
        <begin position="126"/>
        <end position="135"/>
    </location>
</feature>
<dbReference type="STRING" id="8010.ENSELUP00000017574"/>
<dbReference type="Ensembl" id="ENSELUT00000027210.3">
    <property type="protein sequence ID" value="ENSELUP00000017574.1"/>
    <property type="gene ID" value="ENSELUG00000017253.3"/>
</dbReference>
<name>A0A3P8YM01_ESOLU</name>
<reference evidence="6" key="1">
    <citation type="journal article" date="2014" name="PLoS ONE">
        <title>The genome and linkage map of the northern pike (Esox lucius): conserved synteny revealed between the salmonid sister group and the Neoteleostei.</title>
        <authorList>
            <person name="Rondeau E.B."/>
            <person name="Minkley D.R."/>
            <person name="Leong J.S."/>
            <person name="Messmer A.M."/>
            <person name="Jantzen J.R."/>
            <person name="von Schalburg K.R."/>
            <person name="Lemon C."/>
            <person name="Bird N.H."/>
            <person name="Koop B.F."/>
        </authorList>
    </citation>
    <scope>NUCLEOTIDE SEQUENCE</scope>
</reference>
<evidence type="ECO:0000313" key="5">
    <source>
        <dbReference type="Ensembl" id="ENSELUP00000017574.1"/>
    </source>
</evidence>
<feature type="domain" description="Nuclear receptor-binding factor 2 C-terminal" evidence="3">
    <location>
        <begin position="131"/>
        <end position="265"/>
    </location>
</feature>
<reference evidence="5" key="2">
    <citation type="submission" date="2020-02" db="EMBL/GenBank/DDBJ databases">
        <title>Esox lucius (northern pike) genome, fEsoLuc1, primary haplotype.</title>
        <authorList>
            <person name="Myers G."/>
            <person name="Karagic N."/>
            <person name="Meyer A."/>
            <person name="Pippel M."/>
            <person name="Reichard M."/>
            <person name="Winkler S."/>
            <person name="Tracey A."/>
            <person name="Sims Y."/>
            <person name="Howe K."/>
            <person name="Rhie A."/>
            <person name="Formenti G."/>
            <person name="Durbin R."/>
            <person name="Fedrigo O."/>
            <person name="Jarvis E.D."/>
        </authorList>
    </citation>
    <scope>NUCLEOTIDE SEQUENCE [LARGE SCALE GENOMIC DNA]</scope>
</reference>
<evidence type="ECO:0000256" key="2">
    <source>
        <dbReference type="SAM" id="MobiDB-lite"/>
    </source>
</evidence>
<dbReference type="RefSeq" id="XP_010895976.1">
    <property type="nucleotide sequence ID" value="XM_010897674.5"/>
</dbReference>
<dbReference type="InterPro" id="IPR015056">
    <property type="entry name" value="NRBF2_C"/>
</dbReference>
<dbReference type="CTD" id="436886"/>
<sequence length="275" mass="31268">MSCLLVKNMEVVDSPLNLAHQQSRKADRLLAAGKYEEAISCHGTAVELLRDAMKLTECEQACLSMELQRDSHVKQQRLIQEKWKRARREGKPRVLQSHPSTDQPPVPGLHLSAEPSIPGPHPTAEPPRDTEREYDTWLYLLKNKGSAPPPAPCAGSKAQKDDKTRLEEQQTTIDNLRRLVEHLMGENEKLAQENERLSVENARLKRDAADTDLLEKSELWVVPQPQERKKDIPIPNLPPLEMPTQDISLEDLPALELPEDIQHELQELLEQDNQL</sequence>
<reference evidence="5" key="4">
    <citation type="submission" date="2025-09" db="UniProtKB">
        <authorList>
            <consortium name="Ensembl"/>
        </authorList>
    </citation>
    <scope>IDENTIFICATION</scope>
</reference>
<dbReference type="SUPFAM" id="SSF140361">
    <property type="entry name" value="MIT domain-like"/>
    <property type="match status" value="1"/>
</dbReference>
<dbReference type="OMA" id="KCHETVA"/>
<dbReference type="Proteomes" id="UP000265140">
    <property type="component" value="Chromosome 6"/>
</dbReference>
<dbReference type="GO" id="GO:0006914">
    <property type="term" value="P:autophagy"/>
    <property type="evidence" value="ECO:0007669"/>
    <property type="project" value="InterPro"/>
</dbReference>
<accession>A0A3P8YM01</accession>
<dbReference type="FunCoup" id="A0A3P8YM01">
    <property type="interactions" value="623"/>
</dbReference>
<keyword evidence="6" id="KW-1185">Reference proteome</keyword>
<dbReference type="InterPro" id="IPR039679">
    <property type="entry name" value="NRBF2"/>
</dbReference>
<dbReference type="Gene3D" id="1.20.58.80">
    <property type="entry name" value="Phosphotransferase system, lactose/cellobiose-type IIA subunit"/>
    <property type="match status" value="1"/>
</dbReference>
<evidence type="ECO:0000259" key="4">
    <source>
        <dbReference type="Pfam" id="PF17169"/>
    </source>
</evidence>
<dbReference type="GeneID" id="105026308"/>
<dbReference type="PANTHER" id="PTHR14964">
    <property type="entry name" value="NUCLEAR RECEPTOR BINDING FACTOR 2"/>
    <property type="match status" value="1"/>
</dbReference>
<evidence type="ECO:0000313" key="6">
    <source>
        <dbReference type="Proteomes" id="UP000265140"/>
    </source>
</evidence>
<reference evidence="5" key="3">
    <citation type="submission" date="2025-08" db="UniProtKB">
        <authorList>
            <consortium name="Ensembl"/>
        </authorList>
    </citation>
    <scope>IDENTIFICATION</scope>
</reference>
<evidence type="ECO:0000256" key="1">
    <source>
        <dbReference type="SAM" id="Coils"/>
    </source>
</evidence>
<dbReference type="Pfam" id="PF17169">
    <property type="entry name" value="NRBF2_MIT"/>
    <property type="match status" value="1"/>
</dbReference>
<feature type="region of interest" description="Disordered" evidence="2">
    <location>
        <begin position="84"/>
        <end position="164"/>
    </location>
</feature>
<dbReference type="GeneTree" id="ENSGT00390000000984"/>